<dbReference type="PANTHER" id="PTHR11142:SF5">
    <property type="entry name" value="TRNA PSEUDOURIDINE(38_39) SYNTHASE"/>
    <property type="match status" value="1"/>
</dbReference>
<dbReference type="InterPro" id="IPR001406">
    <property type="entry name" value="PsdUridine_synth_TruA"/>
</dbReference>
<dbReference type="GO" id="GO:0009982">
    <property type="term" value="F:pseudouridine synthase activity"/>
    <property type="evidence" value="ECO:0007669"/>
    <property type="project" value="InterPro"/>
</dbReference>
<comment type="similarity">
    <text evidence="1">Belongs to the tRNA pseudouridine synthase TruA family.</text>
</comment>
<feature type="compositionally biased region" description="Polar residues" evidence="4">
    <location>
        <begin position="71"/>
        <end position="84"/>
    </location>
</feature>
<protein>
    <recommendedName>
        <fullName evidence="5">Pseudouridine synthase I TruA alpha/beta domain-containing protein</fullName>
    </recommendedName>
</protein>
<dbReference type="Proteomes" id="UP000886653">
    <property type="component" value="Unassembled WGS sequence"/>
</dbReference>
<evidence type="ECO:0000256" key="2">
    <source>
        <dbReference type="ARBA" id="ARBA00022694"/>
    </source>
</evidence>
<comment type="caution">
    <text evidence="6">The sequence shown here is derived from an EMBL/GenBank/DDBJ whole genome shotgun (WGS) entry which is preliminary data.</text>
</comment>
<dbReference type="PANTHER" id="PTHR11142">
    <property type="entry name" value="PSEUDOURIDYLATE SYNTHASE"/>
    <property type="match status" value="1"/>
</dbReference>
<keyword evidence="3" id="KW-0413">Isomerase</keyword>
<proteinExistence type="inferred from homology"/>
<dbReference type="GO" id="GO:1990481">
    <property type="term" value="P:mRNA pseudouridine synthesis"/>
    <property type="evidence" value="ECO:0007669"/>
    <property type="project" value="TreeGrafter"/>
</dbReference>
<dbReference type="GO" id="GO:0005737">
    <property type="term" value="C:cytoplasm"/>
    <property type="evidence" value="ECO:0007669"/>
    <property type="project" value="TreeGrafter"/>
</dbReference>
<feature type="region of interest" description="Disordered" evidence="4">
    <location>
        <begin position="71"/>
        <end position="103"/>
    </location>
</feature>
<evidence type="ECO:0000259" key="5">
    <source>
        <dbReference type="Pfam" id="PF01416"/>
    </source>
</evidence>
<sequence>MTRRALFRLPTRCSGSLRLQAISGIKIHHSRHLSIMADQDLSKEDLIAKIRLLEKRIADLEATKPIKSSTPVARAVDSNSSQTPVHALAAEDETKKKKRGRQKCKRKFEFKHYPTRKIALQLTYQGWHHGGLAWQPEQTPLTTVEGELFRALLGARLVELADSFDEEDRAPFLESEQWRAAVNLEQWGYSRAGRTDAGVSGTGQVVSLWLRSNITDPDVRQRLMSEGRAPVGSFRDPEGIDGSSDEENAVPGSTRVETSNRTTAGSGQELPYMSILNSLLPDSIRVIAWSPVSPEFDSRFSCHGRHYKYFFTRFEASPQYELDIDAMRDGARRLVGEHDFRNLCKLDKSKQIENFRREIYSAEISVVNEQALGSDWSRGSEVVNSELKDQIKKNNTMYVLDLRGSAFLYNQVRNIMAILFLIGSKLEPPALVDGLLYTDSSAPKPDGVGLVEGQFVDRKPEMAIASELPLVLWKCIYPPNTFQWKTESLTKSNAVAPSKIVELMRAQTARYRLKSIIALHQLQKLYNLHDSLKDFDSSHNNLNQNIGPVCQVFGAGESQWTKNYRSILNRPRSIPYNESNQKWLASQGEKILKTKV</sequence>
<dbReference type="Gene3D" id="3.30.70.660">
    <property type="entry name" value="Pseudouridine synthase I, catalytic domain, C-terminal subdomain"/>
    <property type="match status" value="1"/>
</dbReference>
<dbReference type="HAMAP" id="MF_00171">
    <property type="entry name" value="TruA"/>
    <property type="match status" value="1"/>
</dbReference>
<dbReference type="InterPro" id="IPR020103">
    <property type="entry name" value="PsdUridine_synth_cat_dom_sf"/>
</dbReference>
<feature type="region of interest" description="Disordered" evidence="4">
    <location>
        <begin position="225"/>
        <end position="267"/>
    </location>
</feature>
<dbReference type="AlphaFoldDB" id="A0A9P6N5W8"/>
<accession>A0A9P6N5W8</accession>
<dbReference type="InterPro" id="IPR020097">
    <property type="entry name" value="PsdUridine_synth_TruA_a/b_dom"/>
</dbReference>
<feature type="domain" description="Pseudouridine synthase I TruA alpha/beta" evidence="5">
    <location>
        <begin position="331"/>
        <end position="478"/>
    </location>
</feature>
<evidence type="ECO:0000256" key="3">
    <source>
        <dbReference type="ARBA" id="ARBA00023235"/>
    </source>
</evidence>
<dbReference type="EMBL" id="MU167494">
    <property type="protein sequence ID" value="KAG0139964.1"/>
    <property type="molecule type" value="Genomic_DNA"/>
</dbReference>
<dbReference type="InterPro" id="IPR020094">
    <property type="entry name" value="TruA/RsuA/RluB/E/F_N"/>
</dbReference>
<dbReference type="GO" id="GO:0005634">
    <property type="term" value="C:nucleus"/>
    <property type="evidence" value="ECO:0007669"/>
    <property type="project" value="TreeGrafter"/>
</dbReference>
<dbReference type="GO" id="GO:0031119">
    <property type="term" value="P:tRNA pseudouridine synthesis"/>
    <property type="evidence" value="ECO:0007669"/>
    <property type="project" value="TreeGrafter"/>
</dbReference>
<gene>
    <name evidence="6" type="ORF">CROQUDRAFT_111364</name>
</gene>
<dbReference type="Gene3D" id="3.30.70.580">
    <property type="entry name" value="Pseudouridine synthase I, catalytic domain, N-terminal subdomain"/>
    <property type="match status" value="1"/>
</dbReference>
<dbReference type="Pfam" id="PF01416">
    <property type="entry name" value="PseudoU_synth_1"/>
    <property type="match status" value="1"/>
</dbReference>
<evidence type="ECO:0000313" key="6">
    <source>
        <dbReference type="EMBL" id="KAG0139964.1"/>
    </source>
</evidence>
<name>A0A9P6N5W8_9BASI</name>
<keyword evidence="2" id="KW-0819">tRNA processing</keyword>
<organism evidence="6 7">
    <name type="scientific">Cronartium quercuum f. sp. fusiforme G11</name>
    <dbReference type="NCBI Taxonomy" id="708437"/>
    <lineage>
        <taxon>Eukaryota</taxon>
        <taxon>Fungi</taxon>
        <taxon>Dikarya</taxon>
        <taxon>Basidiomycota</taxon>
        <taxon>Pucciniomycotina</taxon>
        <taxon>Pucciniomycetes</taxon>
        <taxon>Pucciniales</taxon>
        <taxon>Coleosporiaceae</taxon>
        <taxon>Cronartium</taxon>
    </lineage>
</organism>
<reference evidence="6" key="1">
    <citation type="submission" date="2013-11" db="EMBL/GenBank/DDBJ databases">
        <title>Genome sequence of the fusiform rust pathogen reveals effectors for host alternation and coevolution with pine.</title>
        <authorList>
            <consortium name="DOE Joint Genome Institute"/>
            <person name="Smith K."/>
            <person name="Pendleton A."/>
            <person name="Kubisiak T."/>
            <person name="Anderson C."/>
            <person name="Salamov A."/>
            <person name="Aerts A."/>
            <person name="Riley R."/>
            <person name="Clum A."/>
            <person name="Lindquist E."/>
            <person name="Ence D."/>
            <person name="Campbell M."/>
            <person name="Kronenberg Z."/>
            <person name="Feau N."/>
            <person name="Dhillon B."/>
            <person name="Hamelin R."/>
            <person name="Burleigh J."/>
            <person name="Smith J."/>
            <person name="Yandell M."/>
            <person name="Nelson C."/>
            <person name="Grigoriev I."/>
            <person name="Davis J."/>
        </authorList>
    </citation>
    <scope>NUCLEOTIDE SEQUENCE</scope>
    <source>
        <strain evidence="6">G11</strain>
    </source>
</reference>
<feature type="compositionally biased region" description="Polar residues" evidence="4">
    <location>
        <begin position="255"/>
        <end position="266"/>
    </location>
</feature>
<keyword evidence="7" id="KW-1185">Reference proteome</keyword>
<dbReference type="InterPro" id="IPR020095">
    <property type="entry name" value="PsdUridine_synth_TruA_C"/>
</dbReference>
<dbReference type="OrthoDB" id="25767at2759"/>
<evidence type="ECO:0000256" key="4">
    <source>
        <dbReference type="SAM" id="MobiDB-lite"/>
    </source>
</evidence>
<dbReference type="SUPFAM" id="SSF55120">
    <property type="entry name" value="Pseudouridine synthase"/>
    <property type="match status" value="1"/>
</dbReference>
<evidence type="ECO:0000256" key="1">
    <source>
        <dbReference type="ARBA" id="ARBA00009375"/>
    </source>
</evidence>
<evidence type="ECO:0000313" key="7">
    <source>
        <dbReference type="Proteomes" id="UP000886653"/>
    </source>
</evidence>
<dbReference type="GO" id="GO:0003723">
    <property type="term" value="F:RNA binding"/>
    <property type="evidence" value="ECO:0007669"/>
    <property type="project" value="InterPro"/>
</dbReference>